<dbReference type="EMBL" id="CAJFDI010000002">
    <property type="protein sequence ID" value="CAD5216648.1"/>
    <property type="molecule type" value="Genomic_DNA"/>
</dbReference>
<dbReference type="CDD" id="cd00170">
    <property type="entry name" value="SEC14"/>
    <property type="match status" value="1"/>
</dbReference>
<feature type="domain" description="GOLD" evidence="2">
    <location>
        <begin position="273"/>
        <end position="375"/>
    </location>
</feature>
<dbReference type="eggNOG" id="KOG1471">
    <property type="taxonomic scope" value="Eukaryota"/>
</dbReference>
<dbReference type="InterPro" id="IPR036598">
    <property type="entry name" value="GOLD_dom_sf"/>
</dbReference>
<evidence type="ECO:0000313" key="6">
    <source>
        <dbReference type="Proteomes" id="UP000659654"/>
    </source>
</evidence>
<dbReference type="SUPFAM" id="SSF52087">
    <property type="entry name" value="CRAL/TRIO domain"/>
    <property type="match status" value="1"/>
</dbReference>
<evidence type="ECO:0000313" key="4">
    <source>
        <dbReference type="EMBL" id="CAG9099999.1"/>
    </source>
</evidence>
<dbReference type="PROSITE" id="PS50191">
    <property type="entry name" value="CRAL_TRIO"/>
    <property type="match status" value="1"/>
</dbReference>
<dbReference type="PANTHER" id="PTHR23324">
    <property type="entry name" value="SEC14 RELATED PROTEIN"/>
    <property type="match status" value="1"/>
</dbReference>
<sequence>MSVDDDSELIQQLRNNLAHELRLYPEYADDSSLRRWLVGWDYDVEVITPKLREAIRSLHSLGLHKKKFNSTDEVNQYCDSLSKHPSLLPGSVLGCDKEGNVVSMIPLGRLDGYGLLRAAKISDLYLSKIVESEGVMQILRKMEKQKGKQLGTVVIMDLDGLSRDATDITALKVVNNVLARLQDLFPDVLRKAFVINTPNFVQMFYMAISPCLSKQTQQKIEICGSNWKDRLKEVIDEDVLFPHWGGTRRSSQPTGHIRMGGKVAKDHYHSEEDDNDKEKITIPARGYNSVEIEVTSPGSKIEWWFKCDGGDLDFYVERVEEEEESHLVWPKFRLLTQYVPETRTIDAEHPGLYRLVFENYHGKIWSKTVKYYVNVFCDE</sequence>
<dbReference type="EMBL" id="CAJFCV020000002">
    <property type="protein sequence ID" value="CAG9099999.1"/>
    <property type="molecule type" value="Genomic_DNA"/>
</dbReference>
<evidence type="ECO:0000259" key="2">
    <source>
        <dbReference type="PROSITE" id="PS50866"/>
    </source>
</evidence>
<dbReference type="Proteomes" id="UP000659654">
    <property type="component" value="Unassembled WGS sequence"/>
</dbReference>
<dbReference type="PANTHER" id="PTHR23324:SF88">
    <property type="entry name" value="CRAL-TRIO DOMAIN-CONTAINING PROTEIN"/>
    <property type="match status" value="1"/>
</dbReference>
<dbReference type="OrthoDB" id="1434354at2759"/>
<dbReference type="InterPro" id="IPR051064">
    <property type="entry name" value="SEC14/CRAL-TRIO_domain"/>
</dbReference>
<dbReference type="GO" id="GO:0005737">
    <property type="term" value="C:cytoplasm"/>
    <property type="evidence" value="ECO:0007669"/>
    <property type="project" value="TreeGrafter"/>
</dbReference>
<dbReference type="WBParaSite" id="BXY_1754400.1">
    <property type="protein sequence ID" value="BXY_1754400.1"/>
    <property type="gene ID" value="BXY_1754400"/>
</dbReference>
<evidence type="ECO:0000313" key="5">
    <source>
        <dbReference type="Proteomes" id="UP000095284"/>
    </source>
</evidence>
<dbReference type="Proteomes" id="UP000095284">
    <property type="component" value="Unplaced"/>
</dbReference>
<dbReference type="Gene3D" id="3.40.525.10">
    <property type="entry name" value="CRAL-TRIO lipid binding domain"/>
    <property type="match status" value="1"/>
</dbReference>
<reference evidence="4" key="2">
    <citation type="submission" date="2020-08" db="EMBL/GenBank/DDBJ databases">
        <authorList>
            <person name="Kikuchi T."/>
        </authorList>
    </citation>
    <scope>NUCLEOTIDE SEQUENCE</scope>
    <source>
        <strain evidence="3">Ka4C1</strain>
    </source>
</reference>
<dbReference type="AlphaFoldDB" id="A0A1I7SWW2"/>
<feature type="domain" description="CRAL-TRIO" evidence="1">
    <location>
        <begin position="80"/>
        <end position="252"/>
    </location>
</feature>
<dbReference type="Pfam" id="PF00650">
    <property type="entry name" value="CRAL_TRIO"/>
    <property type="match status" value="1"/>
</dbReference>
<proteinExistence type="predicted"/>
<dbReference type="InterPro" id="IPR009038">
    <property type="entry name" value="GOLD_dom"/>
</dbReference>
<dbReference type="Gene3D" id="2.60.120.680">
    <property type="entry name" value="GOLD domain"/>
    <property type="match status" value="1"/>
</dbReference>
<accession>A0A1I7SWW2</accession>
<dbReference type="InterPro" id="IPR001251">
    <property type="entry name" value="CRAL-TRIO_dom"/>
</dbReference>
<gene>
    <name evidence="3" type="ORF">BXYJ_LOCUS4640</name>
</gene>
<evidence type="ECO:0000313" key="7">
    <source>
        <dbReference type="WBParaSite" id="BXY_1754400.1"/>
    </source>
</evidence>
<dbReference type="SMART" id="SM00516">
    <property type="entry name" value="SEC14"/>
    <property type="match status" value="1"/>
</dbReference>
<dbReference type="InterPro" id="IPR036865">
    <property type="entry name" value="CRAL-TRIO_dom_sf"/>
</dbReference>
<name>A0A1I7SWW2_BURXY</name>
<evidence type="ECO:0000313" key="3">
    <source>
        <dbReference type="EMBL" id="CAD5216648.1"/>
    </source>
</evidence>
<dbReference type="PROSITE" id="PS50866">
    <property type="entry name" value="GOLD"/>
    <property type="match status" value="1"/>
</dbReference>
<dbReference type="SUPFAM" id="SSF101576">
    <property type="entry name" value="Supernatant protein factor (SPF), C-terminal domain"/>
    <property type="match status" value="1"/>
</dbReference>
<dbReference type="Proteomes" id="UP000582659">
    <property type="component" value="Unassembled WGS sequence"/>
</dbReference>
<reference evidence="7" key="1">
    <citation type="submission" date="2016-11" db="UniProtKB">
        <authorList>
            <consortium name="WormBaseParasite"/>
        </authorList>
    </citation>
    <scope>IDENTIFICATION</scope>
</reference>
<protein>
    <submittedName>
        <fullName evidence="3">(pine wood nematode) hypothetical protein</fullName>
    </submittedName>
</protein>
<evidence type="ECO:0000259" key="1">
    <source>
        <dbReference type="PROSITE" id="PS50191"/>
    </source>
</evidence>
<keyword evidence="6" id="KW-1185">Reference proteome</keyword>
<organism evidence="5 7">
    <name type="scientific">Bursaphelenchus xylophilus</name>
    <name type="common">Pinewood nematode worm</name>
    <name type="synonym">Aphelenchoides xylophilus</name>
    <dbReference type="NCBI Taxonomy" id="6326"/>
    <lineage>
        <taxon>Eukaryota</taxon>
        <taxon>Metazoa</taxon>
        <taxon>Ecdysozoa</taxon>
        <taxon>Nematoda</taxon>
        <taxon>Chromadorea</taxon>
        <taxon>Rhabditida</taxon>
        <taxon>Tylenchina</taxon>
        <taxon>Tylenchomorpha</taxon>
        <taxon>Aphelenchoidea</taxon>
        <taxon>Aphelenchoididae</taxon>
        <taxon>Bursaphelenchus</taxon>
    </lineage>
</organism>
<dbReference type="SMR" id="A0A1I7SWW2"/>